<dbReference type="AlphaFoldDB" id="A0A517PPP8"/>
<evidence type="ECO:0000313" key="3">
    <source>
        <dbReference type="EMBL" id="QDT21354.1"/>
    </source>
</evidence>
<reference evidence="3 4" key="1">
    <citation type="submission" date="2019-02" db="EMBL/GenBank/DDBJ databases">
        <title>Deep-cultivation of Planctomycetes and their phenomic and genomic characterization uncovers novel biology.</title>
        <authorList>
            <person name="Wiegand S."/>
            <person name="Jogler M."/>
            <person name="Boedeker C."/>
            <person name="Pinto D."/>
            <person name="Vollmers J."/>
            <person name="Rivas-Marin E."/>
            <person name="Kohn T."/>
            <person name="Peeters S.H."/>
            <person name="Heuer A."/>
            <person name="Rast P."/>
            <person name="Oberbeckmann S."/>
            <person name="Bunk B."/>
            <person name="Jeske O."/>
            <person name="Meyerdierks A."/>
            <person name="Storesund J.E."/>
            <person name="Kallscheuer N."/>
            <person name="Luecker S."/>
            <person name="Lage O.M."/>
            <person name="Pohl T."/>
            <person name="Merkel B.J."/>
            <person name="Hornburger P."/>
            <person name="Mueller R.-W."/>
            <person name="Bruemmer F."/>
            <person name="Labrenz M."/>
            <person name="Spormann A.M."/>
            <person name="Op den Camp H."/>
            <person name="Overmann J."/>
            <person name="Amann R."/>
            <person name="Jetten M.S.M."/>
            <person name="Mascher T."/>
            <person name="Medema M.H."/>
            <person name="Devos D.P."/>
            <person name="Kaster A.-K."/>
            <person name="Ovreas L."/>
            <person name="Rohde M."/>
            <person name="Galperin M.Y."/>
            <person name="Jogler C."/>
        </authorList>
    </citation>
    <scope>NUCLEOTIDE SEQUENCE [LARGE SCALE GENOMIC DNA]</scope>
    <source>
        <strain evidence="3 4">HG66A1</strain>
    </source>
</reference>
<keyword evidence="4" id="KW-1185">Reference proteome</keyword>
<dbReference type="Pfam" id="PF26300">
    <property type="entry name" value="PEPCK_PPi_lobe_2"/>
    <property type="match status" value="1"/>
</dbReference>
<sequence length="1183" mass="133879">MLNSDVSWDKPPRSLKVGTQDSSEQFRQALGLDHEGNATCNEDRDEILRYLNLQLIANGYPAALTDADRNFADIAQGLLENHRQKNRLLVNQRCPVDQRIENFLQSHFSNVPEGAELKLPARTLILDRFGLARELSLPIEGDEYHSDLVQSYRVKNGVLHNPKHDRRTTVGTFHVTEGGLPVPGDKRSVPRETFVKMFQHAMNPPDDLKLFPFTSEQAEPASGWASLLLRPIVCPEVKGVTPEKRMEVRFFAPGTLVSNLDFVESIFGNAGDPFVPINDSGLDVMHWTGHTGAVILAPHLITLTKKELGLPHWDEATERQQRDSMCWKKEDEFYNDGMAFKLTCRTEEGVIVTLIADNYFGYCKKEVKTQISYSANLFGNAEEEHAGGTMAYPSYNLGEGFQVNSVRYNGRTFDDVIQDYGDHIEGQPEGYGIDSVYPELVYIPEDAYASLPEQCIRWTRGGREHSIPLLPGQVYMAPSGYHLRMEKHPAAPSWRIVGTTGEGIFCHKPCTVSGGGKSEISKSIQDYMLYGPVFVSNYEKDMEAVREIIEKDYSDRWLEPLPEGHPDLKPSRGVLDLHRSLGSVIKLLTPSPAYTPEFNEWLNSIPDHILALVFIIKRIYWSSWGEDWDNHFGVDIVNGTHGHELKYRERKLVGTYLRVGLFSLTGWRTFKVRQDFIASLKIQTEDDISASVIVPSRDLPYLAEGENSESCKFVINSEYRLFQRPDDAIVRGLDKQTELDLSKPGNFISNFEPLSIDQVREMSKYVVDFDAFSPPMQDMLRSAEESNSSYVVCSANPRQIDGKPTKNPRYLQTRPDLVKPFNTYVAKMATRLFRAIPADQPVHNPVNAVMVGRRNNPPEKEKGIRSLAVYSPIHYQELPELFMDFVCSLTGKSPSTTGAGSEGALTKGPFNALRPSADLNSALVGYILTGYSGFSTAAGHIGPNVRVDHDISLLIPEIWCRMSPEERSPEFLIREGLLEPIKDFEHEGVQIPASRLGYRITYKFLLRFFGRVFDNPASVFDETILKPEKQDLESFVDGIQHIAEAQQRVALQYFEDGGYEEACPPLQAILSIMAHGNWQGHTIHDKEVRDLFTRENLLQSDWYQERLAARQERESDLLKRHLDYLDQFSVQPGYDRELVRLQIPERRKWVEEQLAHVSSPAYLEELKGTIGAEPTKDLKGTAK</sequence>
<dbReference type="Proteomes" id="UP000320421">
    <property type="component" value="Chromosome"/>
</dbReference>
<dbReference type="OrthoDB" id="366044at2"/>
<evidence type="ECO:0000259" key="2">
    <source>
        <dbReference type="Pfam" id="PF26300"/>
    </source>
</evidence>
<organism evidence="3 4">
    <name type="scientific">Gimesia chilikensis</name>
    <dbReference type="NCBI Taxonomy" id="2605989"/>
    <lineage>
        <taxon>Bacteria</taxon>
        <taxon>Pseudomonadati</taxon>
        <taxon>Planctomycetota</taxon>
        <taxon>Planctomycetia</taxon>
        <taxon>Planctomycetales</taxon>
        <taxon>Planctomycetaceae</taxon>
        <taxon>Gimesia</taxon>
    </lineage>
</organism>
<dbReference type="EMBL" id="CP036266">
    <property type="protein sequence ID" value="QDT21354.1"/>
    <property type="molecule type" value="Genomic_DNA"/>
</dbReference>
<gene>
    <name evidence="3" type="ORF">HG66A1_31540</name>
</gene>
<protein>
    <recommendedName>
        <fullName evidence="2">PPi-type phosphoenolpyruvate carboxykinase lobe 2 domain-containing protein</fullName>
    </recommendedName>
</protein>
<accession>A0A517PPP8</accession>
<feature type="region of interest" description="Disordered" evidence="1">
    <location>
        <begin position="1"/>
        <end position="22"/>
    </location>
</feature>
<name>A0A517PPP8_9PLAN</name>
<proteinExistence type="predicted"/>
<evidence type="ECO:0000313" key="4">
    <source>
        <dbReference type="Proteomes" id="UP000320421"/>
    </source>
</evidence>
<dbReference type="RefSeq" id="WP_145185561.1">
    <property type="nucleotide sequence ID" value="NZ_CP036266.1"/>
</dbReference>
<dbReference type="InterPro" id="IPR058710">
    <property type="entry name" value="PEPCK_lobe_2"/>
</dbReference>
<evidence type="ECO:0000256" key="1">
    <source>
        <dbReference type="SAM" id="MobiDB-lite"/>
    </source>
</evidence>
<feature type="domain" description="PPi-type phosphoenolpyruvate carboxykinase lobe 2" evidence="2">
    <location>
        <begin position="535"/>
        <end position="647"/>
    </location>
</feature>